<evidence type="ECO:0000256" key="18">
    <source>
        <dbReference type="SAM" id="SignalP"/>
    </source>
</evidence>
<evidence type="ECO:0000256" key="8">
    <source>
        <dbReference type="ARBA" id="ARBA00022801"/>
    </source>
</evidence>
<evidence type="ECO:0000256" key="6">
    <source>
        <dbReference type="ARBA" id="ARBA00022669"/>
    </source>
</evidence>
<keyword evidence="5" id="KW-0336">GPI-anchor</keyword>
<evidence type="ECO:0000256" key="2">
    <source>
        <dbReference type="ARBA" id="ARBA00004609"/>
    </source>
</evidence>
<dbReference type="GO" id="GO:0005576">
    <property type="term" value="C:extracellular region"/>
    <property type="evidence" value="ECO:0007669"/>
    <property type="project" value="TreeGrafter"/>
</dbReference>
<keyword evidence="21" id="KW-1185">Reference proteome</keyword>
<comment type="caution">
    <text evidence="20">The sequence shown here is derived from an EMBL/GenBank/DDBJ whole genome shotgun (WGS) entry which is preliminary data.</text>
</comment>
<dbReference type="SUPFAM" id="SSF51445">
    <property type="entry name" value="(Trans)glycosidases"/>
    <property type="match status" value="1"/>
</dbReference>
<keyword evidence="8 17" id="KW-0378">Hydrolase</keyword>
<dbReference type="GO" id="GO:0008061">
    <property type="term" value="F:chitin binding"/>
    <property type="evidence" value="ECO:0007669"/>
    <property type="project" value="UniProtKB-KW"/>
</dbReference>
<comment type="catalytic activity">
    <reaction evidence="1">
        <text>Random endo-hydrolysis of N-acetyl-beta-D-glucosaminide (1-&gt;4)-beta-linkages in chitin and chitodextrins.</text>
        <dbReference type="EC" id="3.2.1.14"/>
    </reaction>
</comment>
<accession>A0A9P9DYB7</accession>
<dbReference type="InterPro" id="IPR001579">
    <property type="entry name" value="Glyco_hydro_18_chit_AS"/>
</dbReference>
<evidence type="ECO:0000256" key="15">
    <source>
        <dbReference type="ARBA" id="ARBA00023326"/>
    </source>
</evidence>
<evidence type="ECO:0000256" key="17">
    <source>
        <dbReference type="RuleBase" id="RU000489"/>
    </source>
</evidence>
<feature type="signal peptide" evidence="18">
    <location>
        <begin position="1"/>
        <end position="22"/>
    </location>
</feature>
<keyword evidence="12" id="KW-0119">Carbohydrate metabolism</keyword>
<evidence type="ECO:0000256" key="7">
    <source>
        <dbReference type="ARBA" id="ARBA00022729"/>
    </source>
</evidence>
<keyword evidence="10" id="KW-0472">Membrane</keyword>
<feature type="domain" description="GH18" evidence="19">
    <location>
        <begin position="30"/>
        <end position="352"/>
    </location>
</feature>
<dbReference type="CDD" id="cd02877">
    <property type="entry name" value="GH18_hevamine_XipI_class_III"/>
    <property type="match status" value="1"/>
</dbReference>
<dbReference type="Gene3D" id="3.20.20.80">
    <property type="entry name" value="Glycosidases"/>
    <property type="match status" value="1"/>
</dbReference>
<dbReference type="GO" id="GO:0000272">
    <property type="term" value="P:polysaccharide catabolic process"/>
    <property type="evidence" value="ECO:0007669"/>
    <property type="project" value="UniProtKB-KW"/>
</dbReference>
<keyword evidence="6" id="KW-0147">Chitin-binding</keyword>
<evidence type="ECO:0000256" key="3">
    <source>
        <dbReference type="ARBA" id="ARBA00012729"/>
    </source>
</evidence>
<comment type="similarity">
    <text evidence="16">Belongs to the glycosyl hydrolase 18 family. Chitinase class III subfamily.</text>
</comment>
<dbReference type="OrthoDB" id="6020543at2759"/>
<keyword evidence="15" id="KW-0624">Polysaccharide degradation</keyword>
<reference evidence="20" key="1">
    <citation type="journal article" date="2021" name="Nat. Commun.">
        <title>Genetic determinants of endophytism in the Arabidopsis root mycobiome.</title>
        <authorList>
            <person name="Mesny F."/>
            <person name="Miyauchi S."/>
            <person name="Thiergart T."/>
            <person name="Pickel B."/>
            <person name="Atanasova L."/>
            <person name="Karlsson M."/>
            <person name="Huettel B."/>
            <person name="Barry K.W."/>
            <person name="Haridas S."/>
            <person name="Chen C."/>
            <person name="Bauer D."/>
            <person name="Andreopoulos W."/>
            <person name="Pangilinan J."/>
            <person name="LaButti K."/>
            <person name="Riley R."/>
            <person name="Lipzen A."/>
            <person name="Clum A."/>
            <person name="Drula E."/>
            <person name="Henrissat B."/>
            <person name="Kohler A."/>
            <person name="Grigoriev I.V."/>
            <person name="Martin F.M."/>
            <person name="Hacquard S."/>
        </authorList>
    </citation>
    <scope>NUCLEOTIDE SEQUENCE</scope>
    <source>
        <strain evidence="20">MPI-CAGE-CH-0243</strain>
    </source>
</reference>
<evidence type="ECO:0000256" key="9">
    <source>
        <dbReference type="ARBA" id="ARBA00023024"/>
    </source>
</evidence>
<evidence type="ECO:0000256" key="1">
    <source>
        <dbReference type="ARBA" id="ARBA00000822"/>
    </source>
</evidence>
<keyword evidence="7 18" id="KW-0732">Signal</keyword>
<evidence type="ECO:0000313" key="21">
    <source>
        <dbReference type="Proteomes" id="UP000700596"/>
    </source>
</evidence>
<comment type="subcellular location">
    <subcellularLocation>
        <location evidence="2">Cell membrane</location>
        <topology evidence="2">Lipid-anchor</topology>
        <topology evidence="2">GPI-anchor</topology>
    </subcellularLocation>
</comment>
<gene>
    <name evidence="20" type="ORF">B0J11DRAFT_432272</name>
</gene>
<feature type="non-terminal residue" evidence="20">
    <location>
        <position position="352"/>
    </location>
</feature>
<protein>
    <recommendedName>
        <fullName evidence="3">chitinase</fullName>
        <ecNumber evidence="3">3.2.1.14</ecNumber>
    </recommendedName>
</protein>
<sequence length="352" mass="38903">MRYSTISSAFMALGLYASTASAVFDAKSNSNVAVYWGQGRDQIGLSEVCEDPSIDIVNVGFVNYFPKKVGDYPGTNFANACSGTNYNNTDGTESKLLNSCPGIGPGIKKCQANGKKVLLSIGGGYPHDYYLPSVEVAKYFAEFLWGAFGPQTAKWVRDGKPRPFGDAVFDGFDLDIEASEEPNPPFADYKWANYAAFVTHLKKELFPKALGQYYISGAPQCVIPDARLADAIQNSLFDFIFVQFYNTPQCSVRAGLNEIQGKPPNVNGAKFTFNDWVTWLNTYSLNKEVKIYIGLVGDTHGVEKDKESYLTPAEANTLIGYYFRRNRAIFGGVMLWEATVSKRNQLCNKNYG</sequence>
<evidence type="ECO:0000256" key="5">
    <source>
        <dbReference type="ARBA" id="ARBA00022622"/>
    </source>
</evidence>
<dbReference type="EMBL" id="JAGMWT010000006">
    <property type="protein sequence ID" value="KAH7126716.1"/>
    <property type="molecule type" value="Genomic_DNA"/>
</dbReference>
<dbReference type="InterPro" id="IPR050542">
    <property type="entry name" value="Glycosyl_Hydrlase18_Chitinase"/>
</dbReference>
<evidence type="ECO:0000256" key="10">
    <source>
        <dbReference type="ARBA" id="ARBA00023136"/>
    </source>
</evidence>
<evidence type="ECO:0000256" key="4">
    <source>
        <dbReference type="ARBA" id="ARBA00022475"/>
    </source>
</evidence>
<proteinExistence type="inferred from homology"/>
<dbReference type="PROSITE" id="PS01095">
    <property type="entry name" value="GH18_1"/>
    <property type="match status" value="1"/>
</dbReference>
<dbReference type="GO" id="GO:0006032">
    <property type="term" value="P:chitin catabolic process"/>
    <property type="evidence" value="ECO:0007669"/>
    <property type="project" value="UniProtKB-KW"/>
</dbReference>
<keyword evidence="11" id="KW-0325">Glycoprotein</keyword>
<dbReference type="InterPro" id="IPR045321">
    <property type="entry name" value="Cts1-like"/>
</dbReference>
<feature type="chain" id="PRO_5040157576" description="chitinase" evidence="18">
    <location>
        <begin position="23"/>
        <end position="352"/>
    </location>
</feature>
<keyword evidence="9" id="KW-0146">Chitin degradation</keyword>
<dbReference type="GO" id="GO:0098552">
    <property type="term" value="C:side of membrane"/>
    <property type="evidence" value="ECO:0007669"/>
    <property type="project" value="UniProtKB-KW"/>
</dbReference>
<dbReference type="Pfam" id="PF00704">
    <property type="entry name" value="Glyco_hydro_18"/>
    <property type="match status" value="1"/>
</dbReference>
<dbReference type="PROSITE" id="PS51910">
    <property type="entry name" value="GH18_2"/>
    <property type="match status" value="1"/>
</dbReference>
<keyword evidence="14 17" id="KW-0326">Glycosidase</keyword>
<dbReference type="EC" id="3.2.1.14" evidence="3"/>
<evidence type="ECO:0000256" key="13">
    <source>
        <dbReference type="ARBA" id="ARBA00023288"/>
    </source>
</evidence>
<organism evidence="20 21">
    <name type="scientific">Dendryphion nanum</name>
    <dbReference type="NCBI Taxonomy" id="256645"/>
    <lineage>
        <taxon>Eukaryota</taxon>
        <taxon>Fungi</taxon>
        <taxon>Dikarya</taxon>
        <taxon>Ascomycota</taxon>
        <taxon>Pezizomycotina</taxon>
        <taxon>Dothideomycetes</taxon>
        <taxon>Pleosporomycetidae</taxon>
        <taxon>Pleosporales</taxon>
        <taxon>Torulaceae</taxon>
        <taxon>Dendryphion</taxon>
    </lineage>
</organism>
<dbReference type="InterPro" id="IPR017853">
    <property type="entry name" value="GH"/>
</dbReference>
<evidence type="ECO:0000259" key="19">
    <source>
        <dbReference type="PROSITE" id="PS51910"/>
    </source>
</evidence>
<dbReference type="GO" id="GO:0005886">
    <property type="term" value="C:plasma membrane"/>
    <property type="evidence" value="ECO:0007669"/>
    <property type="project" value="UniProtKB-SubCell"/>
</dbReference>
<name>A0A9P9DYB7_9PLEO</name>
<evidence type="ECO:0000313" key="20">
    <source>
        <dbReference type="EMBL" id="KAH7126716.1"/>
    </source>
</evidence>
<evidence type="ECO:0000256" key="11">
    <source>
        <dbReference type="ARBA" id="ARBA00023180"/>
    </source>
</evidence>
<evidence type="ECO:0000256" key="16">
    <source>
        <dbReference type="ARBA" id="ARBA00025727"/>
    </source>
</evidence>
<evidence type="ECO:0000256" key="14">
    <source>
        <dbReference type="ARBA" id="ARBA00023295"/>
    </source>
</evidence>
<evidence type="ECO:0000256" key="12">
    <source>
        <dbReference type="ARBA" id="ARBA00023277"/>
    </source>
</evidence>
<dbReference type="InterPro" id="IPR001223">
    <property type="entry name" value="Glyco_hydro18_cat"/>
</dbReference>
<dbReference type="GO" id="GO:0008843">
    <property type="term" value="F:endochitinase activity"/>
    <property type="evidence" value="ECO:0007669"/>
    <property type="project" value="UniProtKB-EC"/>
</dbReference>
<dbReference type="PANTHER" id="PTHR45708:SF47">
    <property type="entry name" value="ENDOCHITINASE A"/>
    <property type="match status" value="1"/>
</dbReference>
<keyword evidence="4" id="KW-1003">Cell membrane</keyword>
<dbReference type="AlphaFoldDB" id="A0A9P9DYB7"/>
<dbReference type="PANTHER" id="PTHR45708">
    <property type="entry name" value="ENDOCHITINASE"/>
    <property type="match status" value="1"/>
</dbReference>
<dbReference type="Proteomes" id="UP000700596">
    <property type="component" value="Unassembled WGS sequence"/>
</dbReference>
<keyword evidence="13" id="KW-0449">Lipoprotein</keyword>